<dbReference type="InterPro" id="IPR004583">
    <property type="entry name" value="DNA_repair_Rad4"/>
</dbReference>
<dbReference type="GO" id="GO:0000111">
    <property type="term" value="C:nucleotide-excision repair factor 2 complex"/>
    <property type="evidence" value="ECO:0007669"/>
    <property type="project" value="TreeGrafter"/>
</dbReference>
<reference evidence="12" key="1">
    <citation type="submission" date="2017-02" db="UniProtKB">
        <authorList>
            <consortium name="WormBaseParasite"/>
        </authorList>
    </citation>
    <scope>IDENTIFICATION</scope>
</reference>
<feature type="compositionally biased region" description="Polar residues" evidence="6">
    <location>
        <begin position="873"/>
        <end position="882"/>
    </location>
</feature>
<sequence>MPRVRTRQRARKSKYFENYSQSDLSTASSGDEFLPAPKIKPTSRRSARKSEASHNLREPTETLPKVTKRSAPIAKNKVNILEQVPSASDTSDEDGFEEVPNPPSDDDIKVPISTQREIEFMGQLLTKAEEKLTEVNDEELRVSVSTVKTKSTIRDPEVLVAMAEARELRQRARFIHSFHVMCFLTLGRFVNRLCDDPLIRALGLSLIKESKVKDVSSLRSLVLSFLSLITASRGAKILDIKEGIQTRLESGCSSSDDCCILMVAGLRALGFDTRLVLAFAPPALKPPRIKPIKTLKPLKEKRSNKIISSDSEGDIQGDSKYIIFAEVYLPSDQIWYCLELSPPVGKVTAEFSSSPFHYPYVVGFTSTVKSYLGRSPIDLAPRYDPTWMSTSRSNRIPSAQYQQFLSSMKYHCDGDVVELRERDNTKSQERRDAADIERIFDHLRSLPIPSRVQDLKNHPLYVLRRHLLKFEVIYPDDAPVVGFFKVGAKGNECTESIYPRECVYLCHTRESWLKEAKVVRVGEKPAKIVKAMMTMKRKLLQDQDGTQSTVELFGPWQVDDYVPPVAETGIVPRNEHGNVELFKASMLPVGCVHIRLPGIQHIAKQLQIDFAPAMVGWSFGKAGWAHPEYDGFVVCKEVLPTLLDAWRAARMNAEAAEAADRSERALANWKRLIKHLLLWQRVEERFQLAKSAHVRPKLVSVGDIKMGTTFGSEEPGSSGWKPLVSANPVFPRLLDVTDLAKSSQQSITRPKRGVAKTVSKKPVVSRRLRKRRPSVELESSDVELEVDDFIEDESQKFSAPKRPRKSQRNRLKQSEGSNKESEHYHFLEVDSELSSDPKRSRRRQIPSVKSGDNEKRSEYDDFIKAKSKKSSIPLKSQQPSGKSENDSEESEHNDFLQ</sequence>
<dbReference type="InterPro" id="IPR038765">
    <property type="entry name" value="Papain-like_cys_pep_sf"/>
</dbReference>
<dbReference type="STRING" id="6216.A0A0R3S9I0"/>
<feature type="compositionally biased region" description="Basic and acidic residues" evidence="6">
    <location>
        <begin position="48"/>
        <end position="60"/>
    </location>
</feature>
<evidence type="ECO:0000256" key="2">
    <source>
        <dbReference type="ARBA" id="ARBA00009525"/>
    </source>
</evidence>
<dbReference type="FunFam" id="3.30.70.2460:FF:000001">
    <property type="entry name" value="DNA repair protein Rad4 family"/>
    <property type="match status" value="1"/>
</dbReference>
<accession>A0A0R3S9I0</accession>
<dbReference type="WBParaSite" id="HDID_0000090901-mRNA-1">
    <property type="protein sequence ID" value="HDID_0000090901-mRNA-1"/>
    <property type="gene ID" value="HDID_0000090901"/>
</dbReference>
<evidence type="ECO:0000256" key="1">
    <source>
        <dbReference type="ARBA" id="ARBA00004123"/>
    </source>
</evidence>
<dbReference type="GO" id="GO:0003684">
    <property type="term" value="F:damaged DNA binding"/>
    <property type="evidence" value="ECO:0007669"/>
    <property type="project" value="InterPro"/>
</dbReference>
<feature type="compositionally biased region" description="Basic and acidic residues" evidence="6">
    <location>
        <begin position="817"/>
        <end position="828"/>
    </location>
</feature>
<evidence type="ECO:0000256" key="4">
    <source>
        <dbReference type="ARBA" id="ARBA00023204"/>
    </source>
</evidence>
<dbReference type="Gene3D" id="3.90.260.10">
    <property type="entry name" value="Transglutaminase-like"/>
    <property type="match status" value="1"/>
</dbReference>
<organism evidence="12">
    <name type="scientific">Hymenolepis diminuta</name>
    <name type="common">Rat tapeworm</name>
    <dbReference type="NCBI Taxonomy" id="6216"/>
    <lineage>
        <taxon>Eukaryota</taxon>
        <taxon>Metazoa</taxon>
        <taxon>Spiralia</taxon>
        <taxon>Lophotrochozoa</taxon>
        <taxon>Platyhelminthes</taxon>
        <taxon>Cestoda</taxon>
        <taxon>Eucestoda</taxon>
        <taxon>Cyclophyllidea</taxon>
        <taxon>Hymenolepididae</taxon>
        <taxon>Hymenolepis</taxon>
    </lineage>
</organism>
<keyword evidence="3" id="KW-0227">DNA damage</keyword>
<dbReference type="Gene3D" id="3.30.70.2460">
    <property type="entry name" value="Rad4, beta-hairpin domain BHD3"/>
    <property type="match status" value="1"/>
</dbReference>
<dbReference type="EMBL" id="UYSG01000139">
    <property type="protein sequence ID" value="VDL18371.1"/>
    <property type="molecule type" value="Genomic_DNA"/>
</dbReference>
<dbReference type="InterPro" id="IPR036985">
    <property type="entry name" value="Transglutaminase-like_sf"/>
</dbReference>
<feature type="compositionally biased region" description="Basic residues" evidence="6">
    <location>
        <begin position="1"/>
        <end position="13"/>
    </location>
</feature>
<feature type="compositionally biased region" description="Polar residues" evidence="6">
    <location>
        <begin position="18"/>
        <end position="29"/>
    </location>
</feature>
<evidence type="ECO:0000259" key="8">
    <source>
        <dbReference type="SMART" id="SM01031"/>
    </source>
</evidence>
<dbReference type="Pfam" id="PF10403">
    <property type="entry name" value="BHD_1"/>
    <property type="match status" value="1"/>
</dbReference>
<evidence type="ECO:0000313" key="11">
    <source>
        <dbReference type="Proteomes" id="UP000274504"/>
    </source>
</evidence>
<dbReference type="OrthoDB" id="300780at2759"/>
<dbReference type="AlphaFoldDB" id="A0A0R3S9I0"/>
<keyword evidence="5" id="KW-0539">Nucleus</keyword>
<dbReference type="GO" id="GO:0006298">
    <property type="term" value="P:mismatch repair"/>
    <property type="evidence" value="ECO:0007669"/>
    <property type="project" value="TreeGrafter"/>
</dbReference>
<evidence type="ECO:0000256" key="6">
    <source>
        <dbReference type="SAM" id="MobiDB-lite"/>
    </source>
</evidence>
<dbReference type="Pfam" id="PF10405">
    <property type="entry name" value="BHD_3"/>
    <property type="match status" value="1"/>
</dbReference>
<dbReference type="PANTHER" id="PTHR12135:SF0">
    <property type="entry name" value="DNA REPAIR PROTEIN COMPLEMENTING XP-C CELLS"/>
    <property type="match status" value="1"/>
</dbReference>
<evidence type="ECO:0000313" key="12">
    <source>
        <dbReference type="WBParaSite" id="HDID_0000090901-mRNA-1"/>
    </source>
</evidence>
<feature type="domain" description="Rad4 beta-hairpin" evidence="7">
    <location>
        <begin position="444"/>
        <end position="504"/>
    </location>
</feature>
<dbReference type="GO" id="GO:0003697">
    <property type="term" value="F:single-stranded DNA binding"/>
    <property type="evidence" value="ECO:0007669"/>
    <property type="project" value="TreeGrafter"/>
</dbReference>
<comment type="subcellular location">
    <subcellularLocation>
        <location evidence="1">Nucleus</location>
    </subcellularLocation>
</comment>
<dbReference type="InterPro" id="IPR018328">
    <property type="entry name" value="Rad4_beta-hairpin_dom3"/>
</dbReference>
<evidence type="ECO:0000256" key="5">
    <source>
        <dbReference type="ARBA" id="ARBA00023242"/>
    </source>
</evidence>
<feature type="domain" description="Rad4 beta-hairpin" evidence="9">
    <location>
        <begin position="571"/>
        <end position="646"/>
    </location>
</feature>
<dbReference type="GO" id="GO:0005737">
    <property type="term" value="C:cytoplasm"/>
    <property type="evidence" value="ECO:0007669"/>
    <property type="project" value="TreeGrafter"/>
</dbReference>
<evidence type="ECO:0000313" key="10">
    <source>
        <dbReference type="EMBL" id="VDL18371.1"/>
    </source>
</evidence>
<dbReference type="Gene3D" id="2.20.20.110">
    <property type="entry name" value="Rad4, beta-hairpin domain BHD1"/>
    <property type="match status" value="1"/>
</dbReference>
<dbReference type="SUPFAM" id="SSF54001">
    <property type="entry name" value="Cysteine proteinases"/>
    <property type="match status" value="1"/>
</dbReference>
<keyword evidence="4" id="KW-0234">DNA repair</keyword>
<feature type="region of interest" description="Disordered" evidence="6">
    <location>
        <begin position="1"/>
        <end position="109"/>
    </location>
</feature>
<reference evidence="10 11" key="2">
    <citation type="submission" date="2018-11" db="EMBL/GenBank/DDBJ databases">
        <authorList>
            <consortium name="Pathogen Informatics"/>
        </authorList>
    </citation>
    <scope>NUCLEOTIDE SEQUENCE [LARGE SCALE GENOMIC DNA]</scope>
</reference>
<proteinExistence type="inferred from homology"/>
<dbReference type="GO" id="GO:0071942">
    <property type="term" value="C:XPC complex"/>
    <property type="evidence" value="ECO:0007669"/>
    <property type="project" value="TreeGrafter"/>
</dbReference>
<feature type="domain" description="Rad4 beta-hairpin" evidence="8">
    <location>
        <begin position="506"/>
        <end position="564"/>
    </location>
</feature>
<dbReference type="InterPro" id="IPR042488">
    <property type="entry name" value="Rad4_BHD3_sf"/>
</dbReference>
<dbReference type="InterPro" id="IPR018327">
    <property type="entry name" value="BHD_2"/>
</dbReference>
<dbReference type="SMART" id="SM01032">
    <property type="entry name" value="BHD_3"/>
    <property type="match status" value="1"/>
</dbReference>
<dbReference type="Proteomes" id="UP000274504">
    <property type="component" value="Unassembled WGS sequence"/>
</dbReference>
<dbReference type="SMART" id="SM01030">
    <property type="entry name" value="BHD_1"/>
    <property type="match status" value="1"/>
</dbReference>
<feature type="region of interest" description="Disordered" evidence="6">
    <location>
        <begin position="794"/>
        <end position="897"/>
    </location>
</feature>
<dbReference type="Pfam" id="PF10404">
    <property type="entry name" value="BHD_2"/>
    <property type="match status" value="1"/>
</dbReference>
<protein>
    <submittedName>
        <fullName evidence="12">BHD_1 domain-containing protein</fullName>
    </submittedName>
</protein>
<name>A0A0R3S9I0_HYMDI</name>
<evidence type="ECO:0000259" key="7">
    <source>
        <dbReference type="SMART" id="SM01030"/>
    </source>
</evidence>
<evidence type="ECO:0000256" key="3">
    <source>
        <dbReference type="ARBA" id="ARBA00022763"/>
    </source>
</evidence>
<dbReference type="PANTHER" id="PTHR12135">
    <property type="entry name" value="DNA REPAIR PROTEIN XP-C / RAD4"/>
    <property type="match status" value="1"/>
</dbReference>
<feature type="region of interest" description="Disordered" evidence="6">
    <location>
        <begin position="741"/>
        <end position="777"/>
    </location>
</feature>
<dbReference type="InterPro" id="IPR018326">
    <property type="entry name" value="Rad4_beta-hairpin_dom1"/>
</dbReference>
<feature type="compositionally biased region" description="Basic and acidic residues" evidence="6">
    <location>
        <begin position="851"/>
        <end position="864"/>
    </location>
</feature>
<feature type="compositionally biased region" description="Basic residues" evidence="6">
    <location>
        <begin position="763"/>
        <end position="772"/>
    </location>
</feature>
<dbReference type="GO" id="GO:0006289">
    <property type="term" value="P:nucleotide-excision repair"/>
    <property type="evidence" value="ECO:0007669"/>
    <property type="project" value="InterPro"/>
</dbReference>
<evidence type="ECO:0000259" key="9">
    <source>
        <dbReference type="SMART" id="SM01032"/>
    </source>
</evidence>
<dbReference type="SMART" id="SM01031">
    <property type="entry name" value="BHD_2"/>
    <property type="match status" value="1"/>
</dbReference>
<gene>
    <name evidence="10" type="ORF">HDID_LOCUS910</name>
</gene>
<feature type="compositionally biased region" description="Basic residues" evidence="6">
    <location>
        <begin position="799"/>
        <end position="811"/>
    </location>
</feature>
<comment type="similarity">
    <text evidence="2">Belongs to the XPC family.</text>
</comment>